<comment type="caution">
    <text evidence="2">The sequence shown here is derived from an EMBL/GenBank/DDBJ whole genome shotgun (WGS) entry which is preliminary data.</text>
</comment>
<dbReference type="InterPro" id="IPR014755">
    <property type="entry name" value="Cu-Rt/internalin_Ig-like"/>
</dbReference>
<protein>
    <submittedName>
        <fullName evidence="2">Cell wall-binding repeat-containing protein</fullName>
    </submittedName>
</protein>
<gene>
    <name evidence="2" type="ORF">HGG79_04560</name>
</gene>
<accession>A0A923EAW3</accession>
<dbReference type="Pfam" id="PF04122">
    <property type="entry name" value="CW_binding_2"/>
    <property type="match status" value="3"/>
</dbReference>
<dbReference type="AlphaFoldDB" id="A0A923EAW3"/>
<dbReference type="PANTHER" id="PTHR30032">
    <property type="entry name" value="N-ACETYLMURAMOYL-L-ALANINE AMIDASE-RELATED"/>
    <property type="match status" value="1"/>
</dbReference>
<dbReference type="EMBL" id="JAAZWO010000004">
    <property type="protein sequence ID" value="MBC2397055.1"/>
    <property type="molecule type" value="Genomic_DNA"/>
</dbReference>
<reference evidence="2 3" key="1">
    <citation type="submission" date="2020-04" db="EMBL/GenBank/DDBJ databases">
        <title>Genomic insights into acetone-butanol-ethanol (ABE) fermentation by sequencing solventogenic clostridia strains.</title>
        <authorList>
            <person name="Brown S."/>
        </authorList>
    </citation>
    <scope>NUCLEOTIDE SEQUENCE [LARGE SCALE GENOMIC DNA]</scope>
    <source>
        <strain evidence="2 3">DJ011</strain>
    </source>
</reference>
<dbReference type="PANTHER" id="PTHR30032:SF8">
    <property type="entry name" value="GERMINATION-SPECIFIC N-ACETYLMURAMOYL-L-ALANINE AMIDASE"/>
    <property type="match status" value="1"/>
</dbReference>
<keyword evidence="3" id="KW-1185">Reference proteome</keyword>
<name>A0A923EAW3_CLOTT</name>
<proteinExistence type="predicted"/>
<keyword evidence="1" id="KW-0732">Signal</keyword>
<dbReference type="Gene3D" id="2.60.40.1220">
    <property type="match status" value="1"/>
</dbReference>
<evidence type="ECO:0000313" key="2">
    <source>
        <dbReference type="EMBL" id="MBC2397055.1"/>
    </source>
</evidence>
<organism evidence="2 3">
    <name type="scientific">Clostridium tetanomorphum</name>
    <dbReference type="NCBI Taxonomy" id="1553"/>
    <lineage>
        <taxon>Bacteria</taxon>
        <taxon>Bacillati</taxon>
        <taxon>Bacillota</taxon>
        <taxon>Clostridia</taxon>
        <taxon>Eubacteriales</taxon>
        <taxon>Clostridiaceae</taxon>
        <taxon>Clostridium</taxon>
    </lineage>
</organism>
<dbReference type="Proteomes" id="UP000563151">
    <property type="component" value="Unassembled WGS sequence"/>
</dbReference>
<dbReference type="Gene3D" id="3.40.50.12090">
    <property type="match status" value="2"/>
</dbReference>
<dbReference type="RefSeq" id="WP_085059048.1">
    <property type="nucleotide sequence ID" value="NZ_JAAZWO010000004.1"/>
</dbReference>
<dbReference type="InterPro" id="IPR051922">
    <property type="entry name" value="Bact_Sporulation_Assoc"/>
</dbReference>
<dbReference type="InterPro" id="IPR007253">
    <property type="entry name" value="Cell_wall-bd_2"/>
</dbReference>
<sequence>MKKRNRRALVSSFVTTFILTSTLVPKTKAKAAATVERMPGADRFVTAQNVAKQAFGRAENIVLVNGLGYADAVSAAPLAKILDAPILLIDNAKEPSIDLLETLWSLGTKKIYIVGGQGVVSKELEADLTKTYSVERVAGNSKDGRYGTNAAVAKKVLEKTKATTGILVSAEGYADALSVASIAASKGYPILFGNKSEVPNVVKEASKGLKAMAVGGEGVLPDKVLAGVSAERIAKGVDRFSTNLKVLDYFKDELKFNNIFVAAGGDDSKHKFADALVASAAAAKYGSPLVLNGLGTKEESKTAANDYIKGKLGRDTKVTIIGGAASIDAFIESELKNKAEEINSSIINNEKDPDKKPVTEYMNVQSIEALSLHQIKVVFNKEVNKDLAENLIAYQIDDKNLLDAEAKTLDDGKTVIITFKKALKEGSTIRFKVREDLIRAKNTEDPVKEEVKSLTLIDKQAPTVQNIESKGNKIYINFSEGISYDALKKVDNFKLDGDILDSSKVFIEPIGEISKVIDENGANIDIVNGIVLKFSTSLDKGQHTLLFPIDDSLKIVDTANLSLGKDAYTFEVK</sequence>
<evidence type="ECO:0000313" key="3">
    <source>
        <dbReference type="Proteomes" id="UP000563151"/>
    </source>
</evidence>
<evidence type="ECO:0000256" key="1">
    <source>
        <dbReference type="ARBA" id="ARBA00022729"/>
    </source>
</evidence>